<dbReference type="PROSITE" id="PS00356">
    <property type="entry name" value="HTH_LACI_1"/>
    <property type="match status" value="1"/>
</dbReference>
<evidence type="ECO:0000256" key="3">
    <source>
        <dbReference type="ARBA" id="ARBA00023163"/>
    </source>
</evidence>
<dbReference type="RefSeq" id="WP_090030033.1">
    <property type="nucleotide sequence ID" value="NZ_BONM01000013.1"/>
</dbReference>
<keyword evidence="6" id="KW-1185">Reference proteome</keyword>
<dbReference type="GO" id="GO:0000976">
    <property type="term" value="F:transcription cis-regulatory region binding"/>
    <property type="evidence" value="ECO:0007669"/>
    <property type="project" value="TreeGrafter"/>
</dbReference>
<dbReference type="STRING" id="988821.SAMN05421867_101289"/>
<evidence type="ECO:0000256" key="2">
    <source>
        <dbReference type="ARBA" id="ARBA00023125"/>
    </source>
</evidence>
<evidence type="ECO:0000313" key="6">
    <source>
        <dbReference type="Proteomes" id="UP000199012"/>
    </source>
</evidence>
<protein>
    <submittedName>
        <fullName evidence="5">DNA-binding transcriptional regulator, LacI/PurR family</fullName>
    </submittedName>
</protein>
<dbReference type="SMART" id="SM00354">
    <property type="entry name" value="HTH_LACI"/>
    <property type="match status" value="1"/>
</dbReference>
<dbReference type="Gene3D" id="3.40.50.2300">
    <property type="match status" value="2"/>
</dbReference>
<dbReference type="AlphaFoldDB" id="A0A1I0VAZ2"/>
<dbReference type="PANTHER" id="PTHR30146:SF109">
    <property type="entry name" value="HTH-TYPE TRANSCRIPTIONAL REGULATOR GALS"/>
    <property type="match status" value="1"/>
</dbReference>
<dbReference type="InterPro" id="IPR028082">
    <property type="entry name" value="Peripla_BP_I"/>
</dbReference>
<keyword evidence="2 5" id="KW-0238">DNA-binding</keyword>
<feature type="domain" description="HTH lacI-type" evidence="4">
    <location>
        <begin position="2"/>
        <end position="56"/>
    </location>
</feature>
<gene>
    <name evidence="5" type="ORF">SAMN05421867_101289</name>
</gene>
<name>A0A1I0VAZ2_9CELL</name>
<dbReference type="Pfam" id="PF00356">
    <property type="entry name" value="LacI"/>
    <property type="match status" value="1"/>
</dbReference>
<dbReference type="InterPro" id="IPR010982">
    <property type="entry name" value="Lambda_DNA-bd_dom_sf"/>
</dbReference>
<accession>A0A1I0VAZ2</accession>
<sequence length="336" mass="36409">MVRMADVARAAAVSTMTVSNVVNGRPGVGDETRLRVLAAIDELGYVVDATARSLRTGRTGAIGFVLPELDSPYYAHLADRLSDGARRRGRHLLLERTGGTREHELEALSFGHLRRYDGAVVHLVRLKAADLARLHLQTPVVFLGESPVPGRFEHVMMDNVSGSRDATTHLLRTGSHRVAMVGGRHEDTHDMASLRTRGYRQAHDDVGREVDPALVVEVAPYTWEQGHRAVLALHERGVAFDAVFCVTDALAMGALRALADLGLRVPADVQVVGFDNGPETDFMVPRLSSVEPGNAEMAELVLDLLEARIQAGGPAGRLPHPTTAATARLVLRESTR</sequence>
<proteinExistence type="predicted"/>
<dbReference type="OrthoDB" id="3563699at2"/>
<keyword evidence="3" id="KW-0804">Transcription</keyword>
<dbReference type="SUPFAM" id="SSF47413">
    <property type="entry name" value="lambda repressor-like DNA-binding domains"/>
    <property type="match status" value="1"/>
</dbReference>
<reference evidence="5 6" key="1">
    <citation type="submission" date="2016-10" db="EMBL/GenBank/DDBJ databases">
        <authorList>
            <person name="de Groot N.N."/>
        </authorList>
    </citation>
    <scope>NUCLEOTIDE SEQUENCE [LARGE SCALE GENOMIC DNA]</scope>
    <source>
        <strain evidence="5 6">CGMCC 4.6945</strain>
    </source>
</reference>
<keyword evidence="1" id="KW-0805">Transcription regulation</keyword>
<dbReference type="EMBL" id="FOKA01000001">
    <property type="protein sequence ID" value="SFA73531.1"/>
    <property type="molecule type" value="Genomic_DNA"/>
</dbReference>
<dbReference type="Proteomes" id="UP000199012">
    <property type="component" value="Unassembled WGS sequence"/>
</dbReference>
<dbReference type="InterPro" id="IPR000843">
    <property type="entry name" value="HTH_LacI"/>
</dbReference>
<dbReference type="PROSITE" id="PS50932">
    <property type="entry name" value="HTH_LACI_2"/>
    <property type="match status" value="1"/>
</dbReference>
<dbReference type="Gene3D" id="1.10.260.40">
    <property type="entry name" value="lambda repressor-like DNA-binding domains"/>
    <property type="match status" value="1"/>
</dbReference>
<dbReference type="SUPFAM" id="SSF53822">
    <property type="entry name" value="Periplasmic binding protein-like I"/>
    <property type="match status" value="1"/>
</dbReference>
<dbReference type="GO" id="GO:0003700">
    <property type="term" value="F:DNA-binding transcription factor activity"/>
    <property type="evidence" value="ECO:0007669"/>
    <property type="project" value="TreeGrafter"/>
</dbReference>
<evidence type="ECO:0000259" key="4">
    <source>
        <dbReference type="PROSITE" id="PS50932"/>
    </source>
</evidence>
<dbReference type="Pfam" id="PF13377">
    <property type="entry name" value="Peripla_BP_3"/>
    <property type="match status" value="1"/>
</dbReference>
<organism evidence="5 6">
    <name type="scientific">Cellulomonas marina</name>
    <dbReference type="NCBI Taxonomy" id="988821"/>
    <lineage>
        <taxon>Bacteria</taxon>
        <taxon>Bacillati</taxon>
        <taxon>Actinomycetota</taxon>
        <taxon>Actinomycetes</taxon>
        <taxon>Micrococcales</taxon>
        <taxon>Cellulomonadaceae</taxon>
        <taxon>Cellulomonas</taxon>
    </lineage>
</organism>
<evidence type="ECO:0000256" key="1">
    <source>
        <dbReference type="ARBA" id="ARBA00023015"/>
    </source>
</evidence>
<dbReference type="CDD" id="cd06267">
    <property type="entry name" value="PBP1_LacI_sugar_binding-like"/>
    <property type="match status" value="1"/>
</dbReference>
<dbReference type="InterPro" id="IPR046335">
    <property type="entry name" value="LacI/GalR-like_sensor"/>
</dbReference>
<evidence type="ECO:0000313" key="5">
    <source>
        <dbReference type="EMBL" id="SFA73531.1"/>
    </source>
</evidence>
<dbReference type="CDD" id="cd01392">
    <property type="entry name" value="HTH_LacI"/>
    <property type="match status" value="1"/>
</dbReference>
<dbReference type="PANTHER" id="PTHR30146">
    <property type="entry name" value="LACI-RELATED TRANSCRIPTIONAL REPRESSOR"/>
    <property type="match status" value="1"/>
</dbReference>